<gene>
    <name evidence="1" type="ORF">LCGC14_2400380</name>
</gene>
<sequence>MIRFINLTGQIFIDDPEPHFAWFTTITDEFLEFNGSYEWNTWEECKEDVRAHCLKNNMGSDDTNKYIERLKRLHQGNKELLQPPGV</sequence>
<dbReference type="AlphaFoldDB" id="A0A0F9BVL5"/>
<organism evidence="1">
    <name type="scientific">marine sediment metagenome</name>
    <dbReference type="NCBI Taxonomy" id="412755"/>
    <lineage>
        <taxon>unclassified sequences</taxon>
        <taxon>metagenomes</taxon>
        <taxon>ecological metagenomes</taxon>
    </lineage>
</organism>
<name>A0A0F9BVL5_9ZZZZ</name>
<protein>
    <submittedName>
        <fullName evidence="1">Uncharacterized protein</fullName>
    </submittedName>
</protein>
<accession>A0A0F9BVL5</accession>
<proteinExistence type="predicted"/>
<reference evidence="1" key="1">
    <citation type="journal article" date="2015" name="Nature">
        <title>Complex archaea that bridge the gap between prokaryotes and eukaryotes.</title>
        <authorList>
            <person name="Spang A."/>
            <person name="Saw J.H."/>
            <person name="Jorgensen S.L."/>
            <person name="Zaremba-Niedzwiedzka K."/>
            <person name="Martijn J."/>
            <person name="Lind A.E."/>
            <person name="van Eijk R."/>
            <person name="Schleper C."/>
            <person name="Guy L."/>
            <person name="Ettema T.J."/>
        </authorList>
    </citation>
    <scope>NUCLEOTIDE SEQUENCE</scope>
</reference>
<dbReference type="EMBL" id="LAZR01036029">
    <property type="protein sequence ID" value="KKL25929.1"/>
    <property type="molecule type" value="Genomic_DNA"/>
</dbReference>
<comment type="caution">
    <text evidence="1">The sequence shown here is derived from an EMBL/GenBank/DDBJ whole genome shotgun (WGS) entry which is preliminary data.</text>
</comment>
<evidence type="ECO:0000313" key="1">
    <source>
        <dbReference type="EMBL" id="KKL25929.1"/>
    </source>
</evidence>